<organism evidence="1 2">
    <name type="scientific">Lacipirellula parvula</name>
    <dbReference type="NCBI Taxonomy" id="2650471"/>
    <lineage>
        <taxon>Bacteria</taxon>
        <taxon>Pseudomonadati</taxon>
        <taxon>Planctomycetota</taxon>
        <taxon>Planctomycetia</taxon>
        <taxon>Pirellulales</taxon>
        <taxon>Lacipirellulaceae</taxon>
        <taxon>Lacipirellula</taxon>
    </lineage>
</organism>
<dbReference type="GO" id="GO:0020037">
    <property type="term" value="F:heme binding"/>
    <property type="evidence" value="ECO:0007669"/>
    <property type="project" value="InterPro"/>
</dbReference>
<evidence type="ECO:0000313" key="1">
    <source>
        <dbReference type="EMBL" id="BBO32213.1"/>
    </source>
</evidence>
<dbReference type="SUPFAM" id="SSF47175">
    <property type="entry name" value="Cytochromes"/>
    <property type="match status" value="1"/>
</dbReference>
<dbReference type="GO" id="GO:0005506">
    <property type="term" value="F:iron ion binding"/>
    <property type="evidence" value="ECO:0007669"/>
    <property type="project" value="InterPro"/>
</dbReference>
<name>A0A5K7XD10_9BACT</name>
<dbReference type="Gene3D" id="1.20.120.10">
    <property type="entry name" value="Cytochrome c/b562"/>
    <property type="match status" value="1"/>
</dbReference>
<dbReference type="InterPro" id="IPR010980">
    <property type="entry name" value="Cyt_c/b562"/>
</dbReference>
<dbReference type="Pfam" id="PF01322">
    <property type="entry name" value="Cytochrom_C_2"/>
    <property type="match status" value="1"/>
</dbReference>
<dbReference type="PROSITE" id="PS51009">
    <property type="entry name" value="CYTCII"/>
    <property type="match status" value="1"/>
</dbReference>
<keyword evidence="2" id="KW-1185">Reference proteome</keyword>
<sequence>MRNAEWGRGKGMRGAFSAAFVVAIALGEAGLAAEKARPVKRAKPPVWSQDVLDEFFADAREQLVGERPVKRTEAIAATSAAGQGSGNATAEGAGSNSDAATWSQLISGDTLAAEVKRLAATLRDPLANPAKFKSGGYKVCRGAFSELAVLFAVIAEYDGDVRWQDDAPALRDAFARAARNCKTGTDQTFAEGAELRTQLDDLVRGERLGGKPAPPPEQWSKIADRPLLMKRMESALQEGISPALANAREFSRKAVDVQQQAEVLAMLAAIIDREAYEYWDDENFQQQSNDLRAASRELTRAAADANYEAARAAAGRASQSCTACHEGYRG</sequence>
<accession>A0A5K7XD10</accession>
<evidence type="ECO:0008006" key="3">
    <source>
        <dbReference type="Google" id="ProtNLM"/>
    </source>
</evidence>
<dbReference type="Proteomes" id="UP000326837">
    <property type="component" value="Chromosome"/>
</dbReference>
<evidence type="ECO:0000313" key="2">
    <source>
        <dbReference type="Proteomes" id="UP000326837"/>
    </source>
</evidence>
<dbReference type="KEGG" id="lpav:PLANPX_1825"/>
<dbReference type="AlphaFoldDB" id="A0A5K7XD10"/>
<dbReference type="GO" id="GO:0009055">
    <property type="term" value="F:electron transfer activity"/>
    <property type="evidence" value="ECO:0007669"/>
    <property type="project" value="InterPro"/>
</dbReference>
<dbReference type="InterPro" id="IPR002321">
    <property type="entry name" value="Cyt_c_II"/>
</dbReference>
<dbReference type="GO" id="GO:0022900">
    <property type="term" value="P:electron transport chain"/>
    <property type="evidence" value="ECO:0007669"/>
    <property type="project" value="InterPro"/>
</dbReference>
<protein>
    <recommendedName>
        <fullName evidence="3">Cytochrome C</fullName>
    </recommendedName>
</protein>
<gene>
    <name evidence="1" type="ORF">PLANPX_1825</name>
</gene>
<proteinExistence type="predicted"/>
<reference evidence="2" key="1">
    <citation type="submission" date="2019-10" db="EMBL/GenBank/DDBJ databases">
        <title>Lacipirellula parvula gen. nov., sp. nov., representing a lineage of planctomycetes widespread in freshwater anoxic habitats, and description of the family Lacipirellulaceae.</title>
        <authorList>
            <person name="Dedysh S.N."/>
            <person name="Kulichevskaya I.S."/>
            <person name="Beletsky A.V."/>
            <person name="Rakitin A.L."/>
            <person name="Mardanov A.V."/>
            <person name="Ivanova A.A."/>
            <person name="Saltykova V.X."/>
            <person name="Rijpstra W.I.C."/>
            <person name="Sinninghe Damste J.S."/>
            <person name="Ravin N.V."/>
        </authorList>
    </citation>
    <scope>NUCLEOTIDE SEQUENCE [LARGE SCALE GENOMIC DNA]</scope>
    <source>
        <strain evidence="2">PX69</strain>
    </source>
</reference>
<dbReference type="EMBL" id="AP021861">
    <property type="protein sequence ID" value="BBO32213.1"/>
    <property type="molecule type" value="Genomic_DNA"/>
</dbReference>